<evidence type="ECO:0000313" key="1">
    <source>
        <dbReference type="EMBL" id="KAH3796890.1"/>
    </source>
</evidence>
<keyword evidence="2" id="KW-1185">Reference proteome</keyword>
<proteinExistence type="predicted"/>
<name>A0A9D4FI16_DREPO</name>
<gene>
    <name evidence="1" type="ORF">DPMN_150467</name>
</gene>
<sequence length="147" mass="16070">MFKCLYPAFCVRVKRPGFSAVEKDGDYEGFVEPVLGEEADGTDCKKPTQSGHRCGCRGNLYSDLSGTGTFPWTGLLPVPVLGRFIELLAVRGDVCTCVGPSFYRDLRLFRANLHPVCSCFFVVSVGEILEFTAGDSNDVKSISESQI</sequence>
<accession>A0A9D4FI16</accession>
<reference evidence="1" key="1">
    <citation type="journal article" date="2019" name="bioRxiv">
        <title>The Genome of the Zebra Mussel, Dreissena polymorpha: A Resource for Invasive Species Research.</title>
        <authorList>
            <person name="McCartney M.A."/>
            <person name="Auch B."/>
            <person name="Kono T."/>
            <person name="Mallez S."/>
            <person name="Zhang Y."/>
            <person name="Obille A."/>
            <person name="Becker A."/>
            <person name="Abrahante J.E."/>
            <person name="Garbe J."/>
            <person name="Badalamenti J.P."/>
            <person name="Herman A."/>
            <person name="Mangelson H."/>
            <person name="Liachko I."/>
            <person name="Sullivan S."/>
            <person name="Sone E.D."/>
            <person name="Koren S."/>
            <person name="Silverstein K.A.T."/>
            <person name="Beckman K.B."/>
            <person name="Gohl D.M."/>
        </authorList>
    </citation>
    <scope>NUCLEOTIDE SEQUENCE</scope>
    <source>
        <strain evidence="1">Duluth1</strain>
        <tissue evidence="1">Whole animal</tissue>
    </source>
</reference>
<reference evidence="1" key="2">
    <citation type="submission" date="2020-11" db="EMBL/GenBank/DDBJ databases">
        <authorList>
            <person name="McCartney M.A."/>
            <person name="Auch B."/>
            <person name="Kono T."/>
            <person name="Mallez S."/>
            <person name="Becker A."/>
            <person name="Gohl D.M."/>
            <person name="Silverstein K.A.T."/>
            <person name="Koren S."/>
            <person name="Bechman K.B."/>
            <person name="Herman A."/>
            <person name="Abrahante J.E."/>
            <person name="Garbe J."/>
        </authorList>
    </citation>
    <scope>NUCLEOTIDE SEQUENCE</scope>
    <source>
        <strain evidence="1">Duluth1</strain>
        <tissue evidence="1">Whole animal</tissue>
    </source>
</reference>
<protein>
    <submittedName>
        <fullName evidence="1">Uncharacterized protein</fullName>
    </submittedName>
</protein>
<organism evidence="1 2">
    <name type="scientific">Dreissena polymorpha</name>
    <name type="common">Zebra mussel</name>
    <name type="synonym">Mytilus polymorpha</name>
    <dbReference type="NCBI Taxonomy" id="45954"/>
    <lineage>
        <taxon>Eukaryota</taxon>
        <taxon>Metazoa</taxon>
        <taxon>Spiralia</taxon>
        <taxon>Lophotrochozoa</taxon>
        <taxon>Mollusca</taxon>
        <taxon>Bivalvia</taxon>
        <taxon>Autobranchia</taxon>
        <taxon>Heteroconchia</taxon>
        <taxon>Euheterodonta</taxon>
        <taxon>Imparidentia</taxon>
        <taxon>Neoheterodontei</taxon>
        <taxon>Myida</taxon>
        <taxon>Dreissenoidea</taxon>
        <taxon>Dreissenidae</taxon>
        <taxon>Dreissena</taxon>
    </lineage>
</organism>
<dbReference type="AlphaFoldDB" id="A0A9D4FI16"/>
<dbReference type="Proteomes" id="UP000828390">
    <property type="component" value="Unassembled WGS sequence"/>
</dbReference>
<dbReference type="EMBL" id="JAIWYP010000007">
    <property type="protein sequence ID" value="KAH3796890.1"/>
    <property type="molecule type" value="Genomic_DNA"/>
</dbReference>
<evidence type="ECO:0000313" key="2">
    <source>
        <dbReference type="Proteomes" id="UP000828390"/>
    </source>
</evidence>
<comment type="caution">
    <text evidence="1">The sequence shown here is derived from an EMBL/GenBank/DDBJ whole genome shotgun (WGS) entry which is preliminary data.</text>
</comment>